<protein>
    <recommendedName>
        <fullName evidence="7">Glutaredoxin</fullName>
    </recommendedName>
</protein>
<proteinExistence type="inferred from homology"/>
<comment type="similarity">
    <text evidence="1 7">Belongs to the glutaredoxin family. Monothiol subfamily.</text>
</comment>
<dbReference type="InterPro" id="IPR036249">
    <property type="entry name" value="Thioredoxin-like_sf"/>
</dbReference>
<accession>A0A0W4ZEF7</accession>
<dbReference type="VEuPathDB" id="FungiDB:T552_02743"/>
<evidence type="ECO:0000256" key="6">
    <source>
        <dbReference type="ARBA" id="ARBA00023284"/>
    </source>
</evidence>
<dbReference type="OrthoDB" id="415696at2759"/>
<dbReference type="GO" id="GO:0005759">
    <property type="term" value="C:mitochondrial matrix"/>
    <property type="evidence" value="ECO:0007669"/>
    <property type="project" value="TreeGrafter"/>
</dbReference>
<organism evidence="10 11">
    <name type="scientific">Pneumocystis carinii (strain B80)</name>
    <name type="common">Rat pneumocystis pneumonia agent</name>
    <name type="synonym">Pneumocystis carinii f. sp. carinii</name>
    <dbReference type="NCBI Taxonomy" id="1408658"/>
    <lineage>
        <taxon>Eukaryota</taxon>
        <taxon>Fungi</taxon>
        <taxon>Dikarya</taxon>
        <taxon>Ascomycota</taxon>
        <taxon>Taphrinomycotina</taxon>
        <taxon>Pneumocystomycetes</taxon>
        <taxon>Pneumocystaceae</taxon>
        <taxon>Pneumocystis</taxon>
    </lineage>
</organism>
<keyword evidence="11" id="KW-1185">Reference proteome</keyword>
<reference evidence="11" key="1">
    <citation type="journal article" date="2016" name="Nat. Commun.">
        <title>Genome analysis of three Pneumocystis species reveals adaptation mechanisms to life exclusively in mammalian hosts.</title>
        <authorList>
            <person name="Ma L."/>
            <person name="Chen Z."/>
            <person name="Huang D.W."/>
            <person name="Kutty G."/>
            <person name="Ishihara M."/>
            <person name="Wang H."/>
            <person name="Abouelleil A."/>
            <person name="Bishop L."/>
            <person name="Davey E."/>
            <person name="Deng R."/>
            <person name="Deng X."/>
            <person name="Fan L."/>
            <person name="Fantoni G."/>
            <person name="Fitzgerald M."/>
            <person name="Gogineni E."/>
            <person name="Goldberg J.M."/>
            <person name="Handley G."/>
            <person name="Hu X."/>
            <person name="Huber C."/>
            <person name="Jiao X."/>
            <person name="Jones K."/>
            <person name="Levin J.Z."/>
            <person name="Liu Y."/>
            <person name="Macdonald P."/>
            <person name="Melnikov A."/>
            <person name="Raley C."/>
            <person name="Sassi M."/>
            <person name="Sherman B.T."/>
            <person name="Song X."/>
            <person name="Sykes S."/>
            <person name="Tran B."/>
            <person name="Walsh L."/>
            <person name="Xia Y."/>
            <person name="Yang J."/>
            <person name="Young S."/>
            <person name="Zeng Q."/>
            <person name="Zheng X."/>
            <person name="Stephens R."/>
            <person name="Nusbaum C."/>
            <person name="Birren B.W."/>
            <person name="Azadi P."/>
            <person name="Lempicki R.A."/>
            <person name="Cuomo C.A."/>
            <person name="Kovacs J.A."/>
        </authorList>
    </citation>
    <scope>NUCLEOTIDE SEQUENCE [LARGE SCALE GENOMIC DNA]</scope>
    <source>
        <strain evidence="11">B80</strain>
    </source>
</reference>
<evidence type="ECO:0000256" key="2">
    <source>
        <dbReference type="ARBA" id="ARBA00022714"/>
    </source>
</evidence>
<evidence type="ECO:0000313" key="10">
    <source>
        <dbReference type="EMBL" id="KTW26739.1"/>
    </source>
</evidence>
<dbReference type="GeneID" id="28937476"/>
<dbReference type="PROSITE" id="PS51354">
    <property type="entry name" value="GLUTAREDOXIN_2"/>
    <property type="match status" value="1"/>
</dbReference>
<evidence type="ECO:0000256" key="5">
    <source>
        <dbReference type="ARBA" id="ARBA00023014"/>
    </source>
</evidence>
<evidence type="ECO:0000256" key="7">
    <source>
        <dbReference type="PIRNR" id="PIRNR005894"/>
    </source>
</evidence>
<keyword evidence="5 8" id="KW-0411">Iron-sulfur</keyword>
<evidence type="ECO:0000256" key="3">
    <source>
        <dbReference type="ARBA" id="ARBA00022723"/>
    </source>
</evidence>
<comment type="caution">
    <text evidence="10">The sequence shown here is derived from an EMBL/GenBank/DDBJ whole genome shotgun (WGS) entry which is preliminary data.</text>
</comment>
<evidence type="ECO:0000256" key="1">
    <source>
        <dbReference type="ARBA" id="ARBA00009630"/>
    </source>
</evidence>
<keyword evidence="6" id="KW-0676">Redox-active center</keyword>
<keyword evidence="4 8" id="KW-0408">Iron</keyword>
<dbReference type="InterPro" id="IPR014434">
    <property type="entry name" value="Monothiol_GRX"/>
</dbReference>
<dbReference type="InterPro" id="IPR002109">
    <property type="entry name" value="Glutaredoxin"/>
</dbReference>
<dbReference type="GO" id="GO:0015038">
    <property type="term" value="F:glutathione disulfide oxidoreductase activity"/>
    <property type="evidence" value="ECO:0007669"/>
    <property type="project" value="UniProtKB-ARBA"/>
</dbReference>
<keyword evidence="3 8" id="KW-0479">Metal-binding</keyword>
<dbReference type="AlphaFoldDB" id="A0A0W4ZEF7"/>
<dbReference type="CDD" id="cd03028">
    <property type="entry name" value="GRX_PICOT_like"/>
    <property type="match status" value="1"/>
</dbReference>
<dbReference type="GO" id="GO:0044571">
    <property type="term" value="P:[2Fe-2S] cluster assembly"/>
    <property type="evidence" value="ECO:0007669"/>
    <property type="project" value="UniProtKB-ARBA"/>
</dbReference>
<dbReference type="GO" id="GO:0051537">
    <property type="term" value="F:2 iron, 2 sulfur cluster binding"/>
    <property type="evidence" value="ECO:0007669"/>
    <property type="project" value="UniProtKB-KW"/>
</dbReference>
<keyword evidence="2 8" id="KW-0001">2Fe-2S</keyword>
<dbReference type="PANTHER" id="PTHR10293:SF16">
    <property type="entry name" value="GLUTAREDOXIN-RELATED PROTEIN 5, MITOCHONDRIAL"/>
    <property type="match status" value="1"/>
</dbReference>
<evidence type="ECO:0000259" key="9">
    <source>
        <dbReference type="Pfam" id="PF00462"/>
    </source>
</evidence>
<dbReference type="Proteomes" id="UP000054454">
    <property type="component" value="Unassembled WGS sequence"/>
</dbReference>
<evidence type="ECO:0000256" key="8">
    <source>
        <dbReference type="PIRSR" id="PIRSR005894-2"/>
    </source>
</evidence>
<dbReference type="Gene3D" id="3.40.30.10">
    <property type="entry name" value="Glutaredoxin"/>
    <property type="match status" value="1"/>
</dbReference>
<dbReference type="SUPFAM" id="SSF52833">
    <property type="entry name" value="Thioredoxin-like"/>
    <property type="match status" value="1"/>
</dbReference>
<sequence length="124" mass="14034">MGGTFFSREICHKTRANIQNLIKASPVVLFMKGTPEKPLCGFSSAAIHILNLFSINPTKFITYNVLEDDKMRQGIKEYSNWPTIPQLYIDNEFIGGCDILLEIYKNGELERLLNKAGVLKPDNL</sequence>
<gene>
    <name evidence="10" type="ORF">T552_02743</name>
</gene>
<dbReference type="PIRSF" id="PIRSF005894">
    <property type="entry name" value="Monothiol_GRX"/>
    <property type="match status" value="1"/>
</dbReference>
<dbReference type="GO" id="GO:0046872">
    <property type="term" value="F:metal ion binding"/>
    <property type="evidence" value="ECO:0007669"/>
    <property type="project" value="UniProtKB-KW"/>
</dbReference>
<dbReference type="PANTHER" id="PTHR10293">
    <property type="entry name" value="GLUTAREDOXIN FAMILY MEMBER"/>
    <property type="match status" value="1"/>
</dbReference>
<evidence type="ECO:0000313" key="11">
    <source>
        <dbReference type="Proteomes" id="UP000054454"/>
    </source>
</evidence>
<dbReference type="RefSeq" id="XP_018225074.1">
    <property type="nucleotide sequence ID" value="XM_018371273.1"/>
</dbReference>
<dbReference type="EMBL" id="LFVZ01000012">
    <property type="protein sequence ID" value="KTW26739.1"/>
    <property type="molecule type" value="Genomic_DNA"/>
</dbReference>
<dbReference type="InterPro" id="IPR004480">
    <property type="entry name" value="Monothiol_GRX-rel"/>
</dbReference>
<name>A0A0W4ZEF7_PNEC8</name>
<dbReference type="NCBIfam" id="TIGR00365">
    <property type="entry name" value="Grx4 family monothiol glutaredoxin"/>
    <property type="match status" value="1"/>
</dbReference>
<dbReference type="InterPro" id="IPR033658">
    <property type="entry name" value="GRX_PICOT-like"/>
</dbReference>
<evidence type="ECO:0000256" key="4">
    <source>
        <dbReference type="ARBA" id="ARBA00023004"/>
    </source>
</evidence>
<dbReference type="FunFam" id="3.40.30.10:FF:000005">
    <property type="entry name" value="Glutaredoxin 5"/>
    <property type="match status" value="1"/>
</dbReference>
<feature type="binding site" evidence="8">
    <location>
        <position position="40"/>
    </location>
    <ligand>
        <name>[2Fe-2S] cluster</name>
        <dbReference type="ChEBI" id="CHEBI:190135"/>
        <note>ligand shared between dimeric partners</note>
    </ligand>
</feature>
<dbReference type="Pfam" id="PF00462">
    <property type="entry name" value="Glutaredoxin"/>
    <property type="match status" value="1"/>
</dbReference>
<feature type="domain" description="Glutaredoxin" evidence="9">
    <location>
        <begin position="27"/>
        <end position="94"/>
    </location>
</feature>